<dbReference type="Gene3D" id="1.20.81.30">
    <property type="entry name" value="Type II secretion system (T2SS), domain F"/>
    <property type="match status" value="1"/>
</dbReference>
<evidence type="ECO:0000256" key="6">
    <source>
        <dbReference type="ARBA" id="ARBA00022692"/>
    </source>
</evidence>
<dbReference type="GO" id="GO:0015628">
    <property type="term" value="P:protein secretion by the type II secretion system"/>
    <property type="evidence" value="ECO:0007669"/>
    <property type="project" value="TreeGrafter"/>
</dbReference>
<dbReference type="InterPro" id="IPR042094">
    <property type="entry name" value="T2SS_GspF_sf"/>
</dbReference>
<keyword evidence="4" id="KW-1003">Cell membrane</keyword>
<reference evidence="11" key="1">
    <citation type="submission" date="2018-05" db="EMBL/GenBank/DDBJ databases">
        <authorList>
            <person name="Lanie J.A."/>
            <person name="Ng W.-L."/>
            <person name="Kazmierczak K.M."/>
            <person name="Andrzejewski T.M."/>
            <person name="Davidsen T.M."/>
            <person name="Wayne K.J."/>
            <person name="Tettelin H."/>
            <person name="Glass J.I."/>
            <person name="Rusch D."/>
            <person name="Podicherti R."/>
            <person name="Tsui H.-C.T."/>
            <person name="Winkler M.E."/>
        </authorList>
    </citation>
    <scope>NUCLEOTIDE SEQUENCE</scope>
</reference>
<evidence type="ECO:0000259" key="10">
    <source>
        <dbReference type="Pfam" id="PF00482"/>
    </source>
</evidence>
<dbReference type="EMBL" id="UINC01050760">
    <property type="protein sequence ID" value="SVB64107.1"/>
    <property type="molecule type" value="Genomic_DNA"/>
</dbReference>
<keyword evidence="6 9" id="KW-0812">Transmembrane</keyword>
<feature type="non-terminal residue" evidence="11">
    <location>
        <position position="1"/>
    </location>
</feature>
<dbReference type="PRINTS" id="PR00812">
    <property type="entry name" value="BCTERIALGSPF"/>
</dbReference>
<evidence type="ECO:0000256" key="4">
    <source>
        <dbReference type="ARBA" id="ARBA00022475"/>
    </source>
</evidence>
<evidence type="ECO:0000256" key="8">
    <source>
        <dbReference type="ARBA" id="ARBA00023136"/>
    </source>
</evidence>
<evidence type="ECO:0000256" key="2">
    <source>
        <dbReference type="ARBA" id="ARBA00005745"/>
    </source>
</evidence>
<keyword evidence="7 9" id="KW-1133">Transmembrane helix</keyword>
<protein>
    <recommendedName>
        <fullName evidence="10">Type II secretion system protein GspF domain-containing protein</fullName>
    </recommendedName>
</protein>
<evidence type="ECO:0000256" key="7">
    <source>
        <dbReference type="ARBA" id="ARBA00022989"/>
    </source>
</evidence>
<dbReference type="InterPro" id="IPR001992">
    <property type="entry name" value="T2SS_GspF/T4SS_PilC_CS"/>
</dbReference>
<accession>A0A382FPS6</accession>
<feature type="transmembrane region" description="Helical" evidence="9">
    <location>
        <begin position="198"/>
        <end position="220"/>
    </location>
</feature>
<dbReference type="PROSITE" id="PS00874">
    <property type="entry name" value="T2SP_F"/>
    <property type="match status" value="1"/>
</dbReference>
<name>A0A382FPS6_9ZZZZ</name>
<evidence type="ECO:0000313" key="11">
    <source>
        <dbReference type="EMBL" id="SVB64107.1"/>
    </source>
</evidence>
<dbReference type="GO" id="GO:0005886">
    <property type="term" value="C:plasma membrane"/>
    <property type="evidence" value="ECO:0007669"/>
    <property type="project" value="UniProtKB-SubCell"/>
</dbReference>
<dbReference type="PANTHER" id="PTHR30012:SF7">
    <property type="entry name" value="PROTEIN TRANSPORT PROTEIN HOFC HOMOLOG"/>
    <property type="match status" value="1"/>
</dbReference>
<keyword evidence="3" id="KW-0813">Transport</keyword>
<evidence type="ECO:0000256" key="5">
    <source>
        <dbReference type="ARBA" id="ARBA00022519"/>
    </source>
</evidence>
<organism evidence="11">
    <name type="scientific">marine metagenome</name>
    <dbReference type="NCBI Taxonomy" id="408172"/>
    <lineage>
        <taxon>unclassified sequences</taxon>
        <taxon>metagenomes</taxon>
        <taxon>ecological metagenomes</taxon>
    </lineage>
</organism>
<dbReference type="InterPro" id="IPR018076">
    <property type="entry name" value="T2SS_GspF_dom"/>
</dbReference>
<feature type="transmembrane region" description="Helical" evidence="9">
    <location>
        <begin position="169"/>
        <end position="192"/>
    </location>
</feature>
<dbReference type="PANTHER" id="PTHR30012">
    <property type="entry name" value="GENERAL SECRETION PATHWAY PROTEIN"/>
    <property type="match status" value="1"/>
</dbReference>
<evidence type="ECO:0000256" key="3">
    <source>
        <dbReference type="ARBA" id="ARBA00022448"/>
    </source>
</evidence>
<gene>
    <name evidence="11" type="ORF">METZ01_LOCUS216961</name>
</gene>
<keyword evidence="8 9" id="KW-0472">Membrane</keyword>
<dbReference type="InterPro" id="IPR003004">
    <property type="entry name" value="GspF/PilC"/>
</dbReference>
<keyword evidence="5" id="KW-0997">Cell inner membrane</keyword>
<evidence type="ECO:0000256" key="9">
    <source>
        <dbReference type="SAM" id="Phobius"/>
    </source>
</evidence>
<evidence type="ECO:0000256" key="1">
    <source>
        <dbReference type="ARBA" id="ARBA00004429"/>
    </source>
</evidence>
<sequence>VASRKEKPVATYVWTGSDRQGKPTGGELEISSAAEARSTLRRQGIRVKSLKKKSKPLFSQKLKGKDIAIATRQLAVMLNAGIPIATSYGAIAGGTDHPKIREIFTAIRTDVEGGTALSEALARFPRQFDNLYTNLVAVGERSGNLDNLMVEIANYMENLEEIKAKIKGALFYPAAVLVVGIGVSVLLLLFVVPQFEALFTGFGASLPALTAGIVAASVFVQDYWLG</sequence>
<comment type="similarity">
    <text evidence="2">Belongs to the GSP F family.</text>
</comment>
<dbReference type="AlphaFoldDB" id="A0A382FPS6"/>
<comment type="subcellular location">
    <subcellularLocation>
        <location evidence="1">Cell inner membrane</location>
        <topology evidence="1">Multi-pass membrane protein</topology>
    </subcellularLocation>
</comment>
<dbReference type="Pfam" id="PF00482">
    <property type="entry name" value="T2SSF"/>
    <property type="match status" value="1"/>
</dbReference>
<proteinExistence type="inferred from homology"/>
<feature type="domain" description="Type II secretion system protein GspF" evidence="10">
    <location>
        <begin position="71"/>
        <end position="193"/>
    </location>
</feature>
<feature type="non-terminal residue" evidence="11">
    <location>
        <position position="226"/>
    </location>
</feature>
<dbReference type="FunFam" id="1.20.81.30:FF:000001">
    <property type="entry name" value="Type II secretion system protein F"/>
    <property type="match status" value="1"/>
</dbReference>